<protein>
    <submittedName>
        <fullName evidence="2">Uncharacterized protein</fullName>
    </submittedName>
</protein>
<reference evidence="2 3" key="1">
    <citation type="submission" date="2017-11" db="EMBL/GenBank/DDBJ databases">
        <title>Evolution of Phototrophy in the Chloroflexi Phylum Driven by Horizontal Gene Transfer.</title>
        <authorList>
            <person name="Ward L.M."/>
            <person name="Hemp J."/>
            <person name="Shih P.M."/>
            <person name="Mcglynn S.E."/>
            <person name="Fischer W."/>
        </authorList>
    </citation>
    <scope>NUCLEOTIDE SEQUENCE [LARGE SCALE GENOMIC DNA]</scope>
    <source>
        <strain evidence="2">CP2_2F</strain>
    </source>
</reference>
<feature type="transmembrane region" description="Helical" evidence="1">
    <location>
        <begin position="6"/>
        <end position="30"/>
    </location>
</feature>
<proteinExistence type="predicted"/>
<keyword evidence="1" id="KW-0812">Transmembrane</keyword>
<evidence type="ECO:0000256" key="1">
    <source>
        <dbReference type="SAM" id="Phobius"/>
    </source>
</evidence>
<dbReference type="EMBL" id="PGTK01000008">
    <property type="protein sequence ID" value="PJF30561.1"/>
    <property type="molecule type" value="Genomic_DNA"/>
</dbReference>
<accession>A0A2M8NZ47</accession>
<keyword evidence="1" id="KW-0472">Membrane</keyword>
<keyword evidence="1" id="KW-1133">Transmembrane helix</keyword>
<comment type="caution">
    <text evidence="2">The sequence shown here is derived from an EMBL/GenBank/DDBJ whole genome shotgun (WGS) entry which is preliminary data.</text>
</comment>
<gene>
    <name evidence="2" type="ORF">CUN51_07060</name>
</gene>
<name>A0A2M8NZ47_9CHLR</name>
<evidence type="ECO:0000313" key="2">
    <source>
        <dbReference type="EMBL" id="PJF30561.1"/>
    </source>
</evidence>
<evidence type="ECO:0000313" key="3">
    <source>
        <dbReference type="Proteomes" id="UP000228921"/>
    </source>
</evidence>
<organism evidence="2 3">
    <name type="scientific">Candidatus Thermofonsia Clade 1 bacterium</name>
    <dbReference type="NCBI Taxonomy" id="2364210"/>
    <lineage>
        <taxon>Bacteria</taxon>
        <taxon>Bacillati</taxon>
        <taxon>Chloroflexota</taxon>
        <taxon>Candidatus Thermofontia</taxon>
        <taxon>Candidatus Thermofonsia Clade 1</taxon>
    </lineage>
</organism>
<sequence>MEGPPTIFLVLAGVGALGLLLMTAITPILLRVTTALEAFGIVAESLGDTFGAPRLFRVGCPLILMIALGACLLGAVLLIARLLSPA</sequence>
<dbReference type="Proteomes" id="UP000228921">
    <property type="component" value="Unassembled WGS sequence"/>
</dbReference>
<feature type="transmembrane region" description="Helical" evidence="1">
    <location>
        <begin position="62"/>
        <end position="83"/>
    </location>
</feature>
<dbReference type="AlphaFoldDB" id="A0A2M8NZ47"/>